<feature type="region of interest" description="Disordered" evidence="1">
    <location>
        <begin position="79"/>
        <end position="206"/>
    </location>
</feature>
<feature type="compositionally biased region" description="Basic residues" evidence="1">
    <location>
        <begin position="106"/>
        <end position="135"/>
    </location>
</feature>
<proteinExistence type="predicted"/>
<name>A0A5J4W449_9EUKA</name>
<feature type="compositionally biased region" description="Basic and acidic residues" evidence="1">
    <location>
        <begin position="178"/>
        <end position="189"/>
    </location>
</feature>
<dbReference type="Proteomes" id="UP000324800">
    <property type="component" value="Unassembled WGS sequence"/>
</dbReference>
<feature type="compositionally biased region" description="Basic and acidic residues" evidence="1">
    <location>
        <begin position="79"/>
        <end position="89"/>
    </location>
</feature>
<dbReference type="EMBL" id="SNRW01003468">
    <property type="protein sequence ID" value="KAA6389764.1"/>
    <property type="molecule type" value="Genomic_DNA"/>
</dbReference>
<accession>A0A5J4W449</accession>
<organism evidence="2 3">
    <name type="scientific">Streblomastix strix</name>
    <dbReference type="NCBI Taxonomy" id="222440"/>
    <lineage>
        <taxon>Eukaryota</taxon>
        <taxon>Metamonada</taxon>
        <taxon>Preaxostyla</taxon>
        <taxon>Oxymonadida</taxon>
        <taxon>Streblomastigidae</taxon>
        <taxon>Streblomastix</taxon>
    </lineage>
</organism>
<feature type="compositionally biased region" description="Basic residues" evidence="1">
    <location>
        <begin position="396"/>
        <end position="407"/>
    </location>
</feature>
<reference evidence="2 3" key="1">
    <citation type="submission" date="2019-03" db="EMBL/GenBank/DDBJ databases">
        <title>Single cell metagenomics reveals metabolic interactions within the superorganism composed of flagellate Streblomastix strix and complex community of Bacteroidetes bacteria on its surface.</title>
        <authorList>
            <person name="Treitli S.C."/>
            <person name="Kolisko M."/>
            <person name="Husnik F."/>
            <person name="Keeling P."/>
            <person name="Hampl V."/>
        </authorList>
    </citation>
    <scope>NUCLEOTIDE SEQUENCE [LARGE SCALE GENOMIC DNA]</scope>
    <source>
        <strain evidence="2">ST1C</strain>
    </source>
</reference>
<feature type="compositionally biased region" description="Basic residues" evidence="1">
    <location>
        <begin position="190"/>
        <end position="200"/>
    </location>
</feature>
<feature type="region of interest" description="Disordered" evidence="1">
    <location>
        <begin position="376"/>
        <end position="407"/>
    </location>
</feature>
<comment type="caution">
    <text evidence="2">The sequence shown here is derived from an EMBL/GenBank/DDBJ whole genome shotgun (WGS) entry which is preliminary data.</text>
</comment>
<dbReference type="AlphaFoldDB" id="A0A5J4W449"/>
<evidence type="ECO:0000313" key="3">
    <source>
        <dbReference type="Proteomes" id="UP000324800"/>
    </source>
</evidence>
<sequence length="407" mass="46812">MQTRYSQEKTYAVEEMQDLLLKVANMDPVERKRVLRNCGCDTSKYDPKYSDFLKKQKMLINYFGFGIAQLQDEVQPQIQKEKEKEKPNLEQESSLPELIDPDNLISKKKRKRSKNSVKKNNKKHRENIKNKKKKEKIIGNSKPDIEKQSTSSESTTTSDKSSESSEESSNSSTTEENGNSKKEIPENKNKNKSKDRKRRRLDLLPEDVKENTLRIMEQKEDDQEIGEIFTESMEDLMNTKKKQYNPLRWYAQDNEKEFAKSQWKKKELWNTPEPIKGKSFREPGDEISTALKASVASQEAALNVLFAISANKPAFKLAQQSYVDATITATSNQTLRNIQNSFGRGKAIAAGKVGPNEVVSKDVLKTMKEARTIRFGKPTSKAEQVEATVPPPKKNYQNKKYYKNYDK</sequence>
<evidence type="ECO:0000313" key="2">
    <source>
        <dbReference type="EMBL" id="KAA6389764.1"/>
    </source>
</evidence>
<gene>
    <name evidence="2" type="ORF">EZS28_014708</name>
</gene>
<protein>
    <submittedName>
        <fullName evidence="2">Uncharacterized protein</fullName>
    </submittedName>
</protein>
<feature type="compositionally biased region" description="Low complexity" evidence="1">
    <location>
        <begin position="149"/>
        <end position="159"/>
    </location>
</feature>
<evidence type="ECO:0000256" key="1">
    <source>
        <dbReference type="SAM" id="MobiDB-lite"/>
    </source>
</evidence>
<feature type="compositionally biased region" description="Low complexity" evidence="1">
    <location>
        <begin position="167"/>
        <end position="177"/>
    </location>
</feature>